<evidence type="ECO:0000256" key="9">
    <source>
        <dbReference type="ARBA" id="ARBA00023316"/>
    </source>
</evidence>
<evidence type="ECO:0000256" key="11">
    <source>
        <dbReference type="SAM" id="SignalP"/>
    </source>
</evidence>
<feature type="compositionally biased region" description="Low complexity" evidence="10">
    <location>
        <begin position="602"/>
        <end position="613"/>
    </location>
</feature>
<evidence type="ECO:0000313" key="14">
    <source>
        <dbReference type="EMBL" id="WVZ92041.1"/>
    </source>
</evidence>
<comment type="subcellular location">
    <subcellularLocation>
        <location evidence="1">Membrane</location>
        <topology evidence="1">Peripheral membrane protein</topology>
    </subcellularLocation>
    <subcellularLocation>
        <location evidence="2">Secreted</location>
        <location evidence="2">Cell wall</location>
    </subcellularLocation>
</comment>
<evidence type="ECO:0000259" key="13">
    <source>
        <dbReference type="PROSITE" id="PS50843"/>
    </source>
</evidence>
<dbReference type="AlphaFoldDB" id="A0AAQ3UHE8"/>
<name>A0AAQ3UHE8_PASNO</name>
<accession>A0AAQ3UHE8</accession>
<dbReference type="GO" id="GO:0005576">
    <property type="term" value="C:extracellular region"/>
    <property type="evidence" value="ECO:0007669"/>
    <property type="project" value="InterPro"/>
</dbReference>
<keyword evidence="6 11" id="KW-0732">Signal</keyword>
<dbReference type="PRINTS" id="PR01225">
    <property type="entry name" value="EXPANSNFAMLY"/>
</dbReference>
<organism evidence="14 15">
    <name type="scientific">Paspalum notatum var. saurae</name>
    <dbReference type="NCBI Taxonomy" id="547442"/>
    <lineage>
        <taxon>Eukaryota</taxon>
        <taxon>Viridiplantae</taxon>
        <taxon>Streptophyta</taxon>
        <taxon>Embryophyta</taxon>
        <taxon>Tracheophyta</taxon>
        <taxon>Spermatophyta</taxon>
        <taxon>Magnoliopsida</taxon>
        <taxon>Liliopsida</taxon>
        <taxon>Poales</taxon>
        <taxon>Poaceae</taxon>
        <taxon>PACMAD clade</taxon>
        <taxon>Panicoideae</taxon>
        <taxon>Andropogonodae</taxon>
        <taxon>Paspaleae</taxon>
        <taxon>Paspalinae</taxon>
        <taxon>Paspalum</taxon>
    </lineage>
</organism>
<keyword evidence="15" id="KW-1185">Reference proteome</keyword>
<feature type="compositionally biased region" description="Low complexity" evidence="10">
    <location>
        <begin position="571"/>
        <end position="589"/>
    </location>
</feature>
<dbReference type="Gene3D" id="2.40.40.10">
    <property type="entry name" value="RlpA-like domain"/>
    <property type="match status" value="4"/>
</dbReference>
<dbReference type="Gene3D" id="2.60.40.760">
    <property type="entry name" value="Expansin, cellulose-binding-like domain"/>
    <property type="match status" value="4"/>
</dbReference>
<feature type="domain" description="Expansin-like CBD" evidence="13">
    <location>
        <begin position="898"/>
        <end position="976"/>
    </location>
</feature>
<feature type="non-terminal residue" evidence="14">
    <location>
        <position position="1"/>
    </location>
</feature>
<feature type="domain" description="Expansin-like EG45" evidence="12">
    <location>
        <begin position="44"/>
        <end position="157"/>
    </location>
</feature>
<dbReference type="PROSITE" id="PS50842">
    <property type="entry name" value="EXPANSIN_EG45"/>
    <property type="match status" value="4"/>
</dbReference>
<feature type="signal peptide" evidence="11">
    <location>
        <begin position="1"/>
        <end position="24"/>
    </location>
</feature>
<feature type="chain" id="PRO_5042849213" description="Expansin" evidence="11">
    <location>
        <begin position="25"/>
        <end position="976"/>
    </location>
</feature>
<feature type="domain" description="Expansin-like CBD" evidence="13">
    <location>
        <begin position="167"/>
        <end position="234"/>
    </location>
</feature>
<keyword evidence="8" id="KW-0325">Glycoprotein</keyword>
<dbReference type="InterPro" id="IPR009009">
    <property type="entry name" value="RlpA-like_DPBB"/>
</dbReference>
<dbReference type="SUPFAM" id="SSF50685">
    <property type="entry name" value="Barwin-like endoglucanases"/>
    <property type="match status" value="4"/>
</dbReference>
<evidence type="ECO:0000256" key="5">
    <source>
        <dbReference type="ARBA" id="ARBA00022525"/>
    </source>
</evidence>
<sequence length="976" mass="104425">MGKHFLHQPLFAVLLALWFSPVRSDWLPGTATFYGGADGSDTMGGACGYGNLYDQGYGVNNAALSTALFNDGASCGQCYVIICDASKTNACKPGTNWVVVSATNFCPPNWSLPGGGWCGPPRPHFDMSQPAWENIGIYSAGIIPVLYQQVKCWRSGGVRFTIGGFNYFELVLITNVAGSGSIQSMAVKGTNTDWIQMSRNWGANWQCLASLIGQGLSFTVTSTGGQTIVFQDVLLAALLALWFSPVRSDWLPATATFYGGADGSDTMGGACGYGNLYDQGYGVNNAALSTALFNDGASCGQCYVIICDASKTNACKPGTNWVVVSATNFCPPNWSLPGGGWCGPPRPHFDMSQPAWENIGIYSAGIIPVLYQQVKCWRSGGVRFTIGGFNYFELVLITNVAGSGSIQSMAVKGTNTDWIQMSRNWGANWQCLASLIGQGLSFTLTSTGGQTIVFQDVLLAALLALWFSPVRSDWLPATATFYGGADGSDTMGKLPSFCTEADRSLFRVFTWRVRVWEPLRPGLRSKQRAALSTALFNDGASCGQCYVIICDASKTTWCKPGTPIGSPSLPPTSALPTGRSPAAASAARPVPTSTCPSLLGRTSASTAPASSLSSTNKSMMHVKMLSQIYDAIYSHDHDSIPVCVTMCRVKCWRNGGVRFTIGGFNYFELVLITNVAGSGSIQSMAVKGTNTDWIQMTRNWGANWHCLASLIGQGLSFTVTSTGGQTIVFQDVMGKRFLHQLLAVLLSLWFSPVRSDWLPATATFYGGADGSDTMGGACGYGNLYDQGYGVNNAALSTALFNDGASCGQCYVIICDGSKTNACRPGTNWIVVSATNFCPPNWSLPGGGWCGPPRPHFDMSQPAWENIGIYSAGIIPVLYQQVKCWRNGGVRFTIGGFNYFELVLITNVAGSGSIQSMAVKGTNTDWIQMSRNWGANWQCLASLVGQGLSFTVTSTGGQTIVFQDVVPAWWQFGQTFT</sequence>
<evidence type="ECO:0000256" key="3">
    <source>
        <dbReference type="ARBA" id="ARBA00005392"/>
    </source>
</evidence>
<keyword evidence="9" id="KW-0961">Cell wall biogenesis/degradation</keyword>
<comment type="similarity">
    <text evidence="3">Belongs to the expansin family. Expansin A subfamily.</text>
</comment>
<evidence type="ECO:0000256" key="10">
    <source>
        <dbReference type="SAM" id="MobiDB-lite"/>
    </source>
</evidence>
<feature type="domain" description="Expansin-like EG45" evidence="12">
    <location>
        <begin position="775"/>
        <end position="888"/>
    </location>
</feature>
<dbReference type="GO" id="GO:0016020">
    <property type="term" value="C:membrane"/>
    <property type="evidence" value="ECO:0007669"/>
    <property type="project" value="UniProtKB-SubCell"/>
</dbReference>
<feature type="region of interest" description="Disordered" evidence="10">
    <location>
        <begin position="568"/>
        <end position="613"/>
    </location>
</feature>
<keyword evidence="5" id="KW-0964">Secreted</keyword>
<dbReference type="SUPFAM" id="SSF49590">
    <property type="entry name" value="PHL pollen allergen"/>
    <property type="match status" value="4"/>
</dbReference>
<evidence type="ECO:0000256" key="7">
    <source>
        <dbReference type="ARBA" id="ARBA00023136"/>
    </source>
</evidence>
<dbReference type="CDD" id="cd22274">
    <property type="entry name" value="DPBB_EXPA_N"/>
    <property type="match status" value="3"/>
</dbReference>
<feature type="domain" description="Expansin-like EG45" evidence="12">
    <location>
        <begin position="268"/>
        <end position="381"/>
    </location>
</feature>
<evidence type="ECO:0000256" key="2">
    <source>
        <dbReference type="ARBA" id="ARBA00004191"/>
    </source>
</evidence>
<feature type="domain" description="Expansin-like CBD" evidence="13">
    <location>
        <begin position="666"/>
        <end position="733"/>
    </location>
</feature>
<dbReference type="SMART" id="SM00837">
    <property type="entry name" value="DPBB_1"/>
    <property type="match status" value="4"/>
</dbReference>
<dbReference type="InterPro" id="IPR007118">
    <property type="entry name" value="Expan_Lol_pI"/>
</dbReference>
<dbReference type="InterPro" id="IPR036908">
    <property type="entry name" value="RlpA-like_sf"/>
</dbReference>
<dbReference type="InterPro" id="IPR007112">
    <property type="entry name" value="Expansin/allergen_DPBB_dom"/>
</dbReference>
<dbReference type="Pfam" id="PF01357">
    <property type="entry name" value="Expansin_C"/>
    <property type="match status" value="4"/>
</dbReference>
<dbReference type="GO" id="GO:0009664">
    <property type="term" value="P:plant-type cell wall organization"/>
    <property type="evidence" value="ECO:0007669"/>
    <property type="project" value="InterPro"/>
</dbReference>
<gene>
    <name evidence="14" type="ORF">U9M48_038138</name>
</gene>
<evidence type="ECO:0000256" key="4">
    <source>
        <dbReference type="ARBA" id="ARBA00022512"/>
    </source>
</evidence>
<evidence type="ECO:0000259" key="12">
    <source>
        <dbReference type="PROSITE" id="PS50842"/>
    </source>
</evidence>
<dbReference type="Proteomes" id="UP001341281">
    <property type="component" value="Chromosome 09"/>
</dbReference>
<keyword evidence="4" id="KW-0134">Cell wall</keyword>
<keyword evidence="7" id="KW-0472">Membrane</keyword>
<dbReference type="EMBL" id="CP144753">
    <property type="protein sequence ID" value="WVZ92041.1"/>
    <property type="molecule type" value="Genomic_DNA"/>
</dbReference>
<feature type="domain" description="Expansin-like EG45" evidence="12">
    <location>
        <begin position="483"/>
        <end position="656"/>
    </location>
</feature>
<evidence type="ECO:0000256" key="6">
    <source>
        <dbReference type="ARBA" id="ARBA00022729"/>
    </source>
</evidence>
<evidence type="ECO:0000256" key="1">
    <source>
        <dbReference type="ARBA" id="ARBA00004170"/>
    </source>
</evidence>
<evidence type="ECO:0000313" key="15">
    <source>
        <dbReference type="Proteomes" id="UP001341281"/>
    </source>
</evidence>
<evidence type="ECO:0008006" key="16">
    <source>
        <dbReference type="Google" id="ProtNLM"/>
    </source>
</evidence>
<dbReference type="InterPro" id="IPR002963">
    <property type="entry name" value="Expansin"/>
</dbReference>
<evidence type="ECO:0000256" key="8">
    <source>
        <dbReference type="ARBA" id="ARBA00023180"/>
    </source>
</evidence>
<dbReference type="Pfam" id="PF03330">
    <property type="entry name" value="DPBB_1"/>
    <property type="match status" value="3"/>
</dbReference>
<proteinExistence type="inferred from homology"/>
<dbReference type="PANTHER" id="PTHR31867">
    <property type="entry name" value="EXPANSIN-A15"/>
    <property type="match status" value="1"/>
</dbReference>
<feature type="domain" description="Expansin-like CBD" evidence="13">
    <location>
        <begin position="391"/>
        <end position="458"/>
    </location>
</feature>
<protein>
    <recommendedName>
        <fullName evidence="16">Expansin</fullName>
    </recommendedName>
</protein>
<reference evidence="14 15" key="1">
    <citation type="submission" date="2024-02" db="EMBL/GenBank/DDBJ databases">
        <title>High-quality chromosome-scale genome assembly of Pensacola bahiagrass (Paspalum notatum Flugge var. saurae).</title>
        <authorList>
            <person name="Vega J.M."/>
            <person name="Podio M."/>
            <person name="Orjuela J."/>
            <person name="Siena L.A."/>
            <person name="Pessino S.C."/>
            <person name="Combes M.C."/>
            <person name="Mariac C."/>
            <person name="Albertini E."/>
            <person name="Pupilli F."/>
            <person name="Ortiz J.P.A."/>
            <person name="Leblanc O."/>
        </authorList>
    </citation>
    <scope>NUCLEOTIDE SEQUENCE [LARGE SCALE GENOMIC DNA]</scope>
    <source>
        <strain evidence="14">R1</strain>
        <tissue evidence="14">Leaf</tissue>
    </source>
</reference>
<dbReference type="InterPro" id="IPR007117">
    <property type="entry name" value="Expansin_CBD"/>
</dbReference>
<dbReference type="PROSITE" id="PS50843">
    <property type="entry name" value="EXPANSIN_CBD"/>
    <property type="match status" value="4"/>
</dbReference>
<dbReference type="PRINTS" id="PR01226">
    <property type="entry name" value="EXPANSIN"/>
</dbReference>
<dbReference type="InterPro" id="IPR036749">
    <property type="entry name" value="Expansin_CBD_sf"/>
</dbReference>